<evidence type="ECO:0000313" key="2">
    <source>
        <dbReference type="EMBL" id="ANW04461.1"/>
    </source>
</evidence>
<dbReference type="STRING" id="1274631.LMTR13_34300"/>
<dbReference type="Pfam" id="PF08241">
    <property type="entry name" value="Methyltransf_11"/>
    <property type="match status" value="1"/>
</dbReference>
<dbReference type="GO" id="GO:0008757">
    <property type="term" value="F:S-adenosylmethionine-dependent methyltransferase activity"/>
    <property type="evidence" value="ECO:0007669"/>
    <property type="project" value="InterPro"/>
</dbReference>
<dbReference type="GO" id="GO:0032259">
    <property type="term" value="P:methylation"/>
    <property type="evidence" value="ECO:0007669"/>
    <property type="project" value="UniProtKB-KW"/>
</dbReference>
<dbReference type="SUPFAM" id="SSF53335">
    <property type="entry name" value="S-adenosyl-L-methionine-dependent methyltransferases"/>
    <property type="match status" value="1"/>
</dbReference>
<keyword evidence="2" id="KW-0489">Methyltransferase</keyword>
<dbReference type="AlphaFoldDB" id="A0A1B1UP14"/>
<feature type="domain" description="Methyltransferase type 11" evidence="1">
    <location>
        <begin position="160"/>
        <end position="209"/>
    </location>
</feature>
<dbReference type="InterPro" id="IPR013216">
    <property type="entry name" value="Methyltransf_11"/>
</dbReference>
<accession>A0A1B1UP14</accession>
<dbReference type="Gene3D" id="3.40.50.150">
    <property type="entry name" value="Vaccinia Virus protein VP39"/>
    <property type="match status" value="1"/>
</dbReference>
<protein>
    <submittedName>
        <fullName evidence="2">Methyltransferase type 11</fullName>
    </submittedName>
</protein>
<evidence type="ECO:0000259" key="1">
    <source>
        <dbReference type="Pfam" id="PF08241"/>
    </source>
</evidence>
<gene>
    <name evidence="2" type="ORF">LMTR13_34300</name>
</gene>
<evidence type="ECO:0000313" key="3">
    <source>
        <dbReference type="Proteomes" id="UP000092839"/>
    </source>
</evidence>
<dbReference type="KEGG" id="bic:LMTR13_34300"/>
<name>A0A1B1UP14_9BRAD</name>
<proteinExistence type="predicted"/>
<sequence length="326" mass="36259">MQLSAVDHSVANTEPAHWKKRLRCPRCSSPLRNVWSQPTCSNRGCDYSRAGFPMAGAQPVLIDFAASIFERGMYEAENGSALQRDLNRRSLGSRLHRLTFGGNPVAVSNSATFIELLKRESRRPVVLVVGGGTIGLGADELYRDDSIELVGTDVYASPHTALVADAHSLPFEDGVFDGVWVQAVLEHVLEPATVVAELHRVLRLEGLVYAETPFMQQVHERAYDFSRFTQSGHRWLFRRFSEISAGPVGGAGVALEWSIRYFARALGAGNKLSRLIVLPFFWIRYLDAFGRGRAAADAASGFFFLGRRAEQPMDPHAMPDYYNRQK</sequence>
<dbReference type="Proteomes" id="UP000092839">
    <property type="component" value="Chromosome"/>
</dbReference>
<dbReference type="EMBL" id="CP016428">
    <property type="protein sequence ID" value="ANW04461.1"/>
    <property type="molecule type" value="Genomic_DNA"/>
</dbReference>
<dbReference type="InterPro" id="IPR029063">
    <property type="entry name" value="SAM-dependent_MTases_sf"/>
</dbReference>
<reference evidence="2 3" key="1">
    <citation type="submission" date="2016-07" db="EMBL/GenBank/DDBJ databases">
        <title>Complete genome sequence of Bradyrhizobium icense LMTR 13T, a potential inoculant strain isolated from lima bean (Phaseolus lunatus) in Peru.</title>
        <authorList>
            <person name="Ormeno-Orrillo E."/>
            <person name="Duran D."/>
            <person name="Rogel M.A."/>
            <person name="Rey L."/>
            <person name="Imperial J."/>
            <person name="Ruiz-Argueso T."/>
            <person name="Martinez-Romero E."/>
        </authorList>
    </citation>
    <scope>NUCLEOTIDE SEQUENCE [LARGE SCALE GENOMIC DNA]</scope>
    <source>
        <strain evidence="2 3">LMTR 13</strain>
    </source>
</reference>
<organism evidence="2 3">
    <name type="scientific">Bradyrhizobium icense</name>
    <dbReference type="NCBI Taxonomy" id="1274631"/>
    <lineage>
        <taxon>Bacteria</taxon>
        <taxon>Pseudomonadati</taxon>
        <taxon>Pseudomonadota</taxon>
        <taxon>Alphaproteobacteria</taxon>
        <taxon>Hyphomicrobiales</taxon>
        <taxon>Nitrobacteraceae</taxon>
        <taxon>Bradyrhizobium</taxon>
    </lineage>
</organism>
<keyword evidence="3" id="KW-1185">Reference proteome</keyword>
<keyword evidence="2" id="KW-0808">Transferase</keyword>